<dbReference type="Gene3D" id="1.10.1740.10">
    <property type="match status" value="1"/>
</dbReference>
<dbReference type="InterPro" id="IPR036388">
    <property type="entry name" value="WH-like_DNA-bd_sf"/>
</dbReference>
<accession>A0ABW1G7L0</accession>
<evidence type="ECO:0000256" key="4">
    <source>
        <dbReference type="ARBA" id="ARBA00023125"/>
    </source>
</evidence>
<feature type="domain" description="RNA polymerase sigma factor 70 region 4 type 2" evidence="7">
    <location>
        <begin position="102"/>
        <end position="153"/>
    </location>
</feature>
<evidence type="ECO:0000256" key="1">
    <source>
        <dbReference type="ARBA" id="ARBA00010641"/>
    </source>
</evidence>
<evidence type="ECO:0000259" key="7">
    <source>
        <dbReference type="Pfam" id="PF08281"/>
    </source>
</evidence>
<dbReference type="Pfam" id="PF08281">
    <property type="entry name" value="Sigma70_r4_2"/>
    <property type="match status" value="1"/>
</dbReference>
<dbReference type="Proteomes" id="UP001596174">
    <property type="component" value="Unassembled WGS sequence"/>
</dbReference>
<gene>
    <name evidence="8" type="ORF">ACFP3V_24385</name>
</gene>
<dbReference type="PANTHER" id="PTHR43133">
    <property type="entry name" value="RNA POLYMERASE ECF-TYPE SIGMA FACTO"/>
    <property type="match status" value="1"/>
</dbReference>
<dbReference type="RefSeq" id="WP_380587351.1">
    <property type="nucleotide sequence ID" value="NZ_JBHSQJ010000111.1"/>
</dbReference>
<comment type="similarity">
    <text evidence="1">Belongs to the sigma-70 factor family. ECF subfamily.</text>
</comment>
<evidence type="ECO:0000256" key="5">
    <source>
        <dbReference type="ARBA" id="ARBA00023163"/>
    </source>
</evidence>
<dbReference type="SUPFAM" id="SSF88946">
    <property type="entry name" value="Sigma2 domain of RNA polymerase sigma factors"/>
    <property type="match status" value="1"/>
</dbReference>
<dbReference type="InterPro" id="IPR013249">
    <property type="entry name" value="RNA_pol_sigma70_r4_t2"/>
</dbReference>
<dbReference type="InterPro" id="IPR039425">
    <property type="entry name" value="RNA_pol_sigma-70-like"/>
</dbReference>
<evidence type="ECO:0000256" key="2">
    <source>
        <dbReference type="ARBA" id="ARBA00023015"/>
    </source>
</evidence>
<keyword evidence="3" id="KW-0731">Sigma factor</keyword>
<dbReference type="InterPro" id="IPR013325">
    <property type="entry name" value="RNA_pol_sigma_r2"/>
</dbReference>
<dbReference type="SUPFAM" id="SSF88659">
    <property type="entry name" value="Sigma3 and sigma4 domains of RNA polymerase sigma factors"/>
    <property type="match status" value="1"/>
</dbReference>
<dbReference type="Gene3D" id="1.10.10.10">
    <property type="entry name" value="Winged helix-like DNA-binding domain superfamily/Winged helix DNA-binding domain"/>
    <property type="match status" value="1"/>
</dbReference>
<evidence type="ECO:0000259" key="6">
    <source>
        <dbReference type="Pfam" id="PF04542"/>
    </source>
</evidence>
<proteinExistence type="inferred from homology"/>
<name>A0ABW1G7L0_9ACTN</name>
<dbReference type="InterPro" id="IPR014325">
    <property type="entry name" value="RNA_pol_sigma-E_actinobac"/>
</dbReference>
<feature type="domain" description="RNA polymerase sigma-70 region 2" evidence="6">
    <location>
        <begin position="17"/>
        <end position="78"/>
    </location>
</feature>
<reference evidence="9" key="1">
    <citation type="journal article" date="2019" name="Int. J. Syst. Evol. Microbiol.">
        <title>The Global Catalogue of Microorganisms (GCM) 10K type strain sequencing project: providing services to taxonomists for standard genome sequencing and annotation.</title>
        <authorList>
            <consortium name="The Broad Institute Genomics Platform"/>
            <consortium name="The Broad Institute Genome Sequencing Center for Infectious Disease"/>
            <person name="Wu L."/>
            <person name="Ma J."/>
        </authorList>
    </citation>
    <scope>NUCLEOTIDE SEQUENCE [LARGE SCALE GENOMIC DNA]</scope>
    <source>
        <strain evidence="9">JCM 4816</strain>
    </source>
</reference>
<dbReference type="InterPro" id="IPR013324">
    <property type="entry name" value="RNA_pol_sigma_r3/r4-like"/>
</dbReference>
<sequence length="170" mass="18875">MGDPDDGDLDAFLVSRRAALCRTAFLLCGNHDDAEDLVQSTLVKVILGWRRLHRLDNPDAYARQTMVKLYIASRRRRWHGEVAHEELPERPGSDHDLDLSIAVRGVLASLPAKQRAVLVLRIWEDLSVEATATALGMREGTVRSHTSRAVAALRGALPHGLEELTERGRA</sequence>
<dbReference type="PANTHER" id="PTHR43133:SF50">
    <property type="entry name" value="ECF RNA POLYMERASE SIGMA FACTOR SIGM"/>
    <property type="match status" value="1"/>
</dbReference>
<comment type="caution">
    <text evidence="8">The sequence shown here is derived from an EMBL/GenBank/DDBJ whole genome shotgun (WGS) entry which is preliminary data.</text>
</comment>
<keyword evidence="9" id="KW-1185">Reference proteome</keyword>
<dbReference type="Pfam" id="PF04542">
    <property type="entry name" value="Sigma70_r2"/>
    <property type="match status" value="1"/>
</dbReference>
<evidence type="ECO:0000313" key="9">
    <source>
        <dbReference type="Proteomes" id="UP001596174"/>
    </source>
</evidence>
<keyword evidence="5" id="KW-0804">Transcription</keyword>
<keyword evidence="2" id="KW-0805">Transcription regulation</keyword>
<dbReference type="InterPro" id="IPR014284">
    <property type="entry name" value="RNA_pol_sigma-70_dom"/>
</dbReference>
<evidence type="ECO:0000256" key="3">
    <source>
        <dbReference type="ARBA" id="ARBA00023082"/>
    </source>
</evidence>
<organism evidence="8 9">
    <name type="scientific">Streptacidiphilus monticola</name>
    <dbReference type="NCBI Taxonomy" id="2161674"/>
    <lineage>
        <taxon>Bacteria</taxon>
        <taxon>Bacillati</taxon>
        <taxon>Actinomycetota</taxon>
        <taxon>Actinomycetes</taxon>
        <taxon>Kitasatosporales</taxon>
        <taxon>Streptomycetaceae</taxon>
        <taxon>Streptacidiphilus</taxon>
    </lineage>
</organism>
<dbReference type="CDD" id="cd06171">
    <property type="entry name" value="Sigma70_r4"/>
    <property type="match status" value="1"/>
</dbReference>
<keyword evidence="4" id="KW-0238">DNA-binding</keyword>
<dbReference type="InterPro" id="IPR007627">
    <property type="entry name" value="RNA_pol_sigma70_r2"/>
</dbReference>
<protein>
    <submittedName>
        <fullName evidence="8">SigE family RNA polymerase sigma factor</fullName>
    </submittedName>
</protein>
<dbReference type="EMBL" id="JBHSQJ010000111">
    <property type="protein sequence ID" value="MFC5910348.1"/>
    <property type="molecule type" value="Genomic_DNA"/>
</dbReference>
<dbReference type="NCBIfam" id="TIGR02937">
    <property type="entry name" value="sigma70-ECF"/>
    <property type="match status" value="1"/>
</dbReference>
<dbReference type="NCBIfam" id="TIGR02983">
    <property type="entry name" value="SigE-fam_strep"/>
    <property type="match status" value="1"/>
</dbReference>
<evidence type="ECO:0000313" key="8">
    <source>
        <dbReference type="EMBL" id="MFC5910348.1"/>
    </source>
</evidence>